<feature type="transmembrane region" description="Helical" evidence="2">
    <location>
        <begin position="57"/>
        <end position="75"/>
    </location>
</feature>
<dbReference type="InterPro" id="IPR050769">
    <property type="entry name" value="NAT_camello-type"/>
</dbReference>
<dbReference type="InterPro" id="IPR016181">
    <property type="entry name" value="Acyl_CoA_acyltransferase"/>
</dbReference>
<dbReference type="CDD" id="cd04301">
    <property type="entry name" value="NAT_SF"/>
    <property type="match status" value="1"/>
</dbReference>
<evidence type="ECO:0000259" key="3">
    <source>
        <dbReference type="PROSITE" id="PS51186"/>
    </source>
</evidence>
<dbReference type="RefSeq" id="XP_035693201.1">
    <property type="nucleotide sequence ID" value="XM_035837308.1"/>
</dbReference>
<dbReference type="Proteomes" id="UP000001554">
    <property type="component" value="Chromosome 1"/>
</dbReference>
<evidence type="ECO:0000256" key="1">
    <source>
        <dbReference type="ARBA" id="ARBA00022679"/>
    </source>
</evidence>
<evidence type="ECO:0000313" key="5">
    <source>
        <dbReference type="RefSeq" id="XP_035693201.1"/>
    </source>
</evidence>
<dbReference type="SUPFAM" id="SSF55729">
    <property type="entry name" value="Acyl-CoA N-acyltransferases (Nat)"/>
    <property type="match status" value="1"/>
</dbReference>
<reference evidence="5" key="2">
    <citation type="submission" date="2025-08" db="UniProtKB">
        <authorList>
            <consortium name="RefSeq"/>
        </authorList>
    </citation>
    <scope>IDENTIFICATION</scope>
    <source>
        <strain evidence="5">S238N-H82</strain>
        <tissue evidence="5">Testes</tissue>
    </source>
</reference>
<dbReference type="OMA" id="KWMSVLP"/>
<dbReference type="AlphaFoldDB" id="A0A9J7N6F7"/>
<dbReference type="OrthoDB" id="41532at2759"/>
<sequence>MENDAKTVTIRKLRQEEEIEARDIVVSAFYGQIVTLRAAVCFVLAVFSGLRHILEPLIFCLYVILGLLMTIFHAVTNSVLISVVLTAAWSLPTAWGLIYCSFYGLYVRSRRRELDHLYSYYNGKAGSKFWVAVCGEKIVGTVALDRVSDTVAELKWMSVLPEYRRRGVGTRLMKRFEGFCRSERVRKIRLHTSRIQPEALRLYQKWGFVWTNTTSLAAMHGHYLLQKLI</sequence>
<evidence type="ECO:0000256" key="2">
    <source>
        <dbReference type="SAM" id="Phobius"/>
    </source>
</evidence>
<dbReference type="InterPro" id="IPR000182">
    <property type="entry name" value="GNAT_dom"/>
</dbReference>
<dbReference type="PANTHER" id="PTHR13947">
    <property type="entry name" value="GNAT FAMILY N-ACETYLTRANSFERASE"/>
    <property type="match status" value="1"/>
</dbReference>
<keyword evidence="2" id="KW-0812">Transmembrane</keyword>
<dbReference type="PROSITE" id="PS51186">
    <property type="entry name" value="GNAT"/>
    <property type="match status" value="1"/>
</dbReference>
<keyword evidence="2" id="KW-0472">Membrane</keyword>
<accession>A0A9J7N6F7</accession>
<dbReference type="GeneID" id="118427483"/>
<evidence type="ECO:0000313" key="4">
    <source>
        <dbReference type="Proteomes" id="UP000001554"/>
    </source>
</evidence>
<feature type="transmembrane region" description="Helical" evidence="2">
    <location>
        <begin position="29"/>
        <end position="50"/>
    </location>
</feature>
<gene>
    <name evidence="5" type="primary">LOC118427483</name>
</gene>
<proteinExistence type="predicted"/>
<dbReference type="PANTHER" id="PTHR13947:SF37">
    <property type="entry name" value="LD18367P"/>
    <property type="match status" value="1"/>
</dbReference>
<keyword evidence="4" id="KW-1185">Reference proteome</keyword>
<protein>
    <submittedName>
        <fullName evidence="5">Probable N-acetyltransferase camello</fullName>
    </submittedName>
</protein>
<dbReference type="GO" id="GO:0008080">
    <property type="term" value="F:N-acetyltransferase activity"/>
    <property type="evidence" value="ECO:0000318"/>
    <property type="project" value="GO_Central"/>
</dbReference>
<name>A0A9J7N6F7_BRAFL</name>
<dbReference type="Pfam" id="PF00583">
    <property type="entry name" value="Acetyltransf_1"/>
    <property type="match status" value="1"/>
</dbReference>
<organism evidence="4 5">
    <name type="scientific">Branchiostoma floridae</name>
    <name type="common">Florida lancelet</name>
    <name type="synonym">Amphioxus</name>
    <dbReference type="NCBI Taxonomy" id="7739"/>
    <lineage>
        <taxon>Eukaryota</taxon>
        <taxon>Metazoa</taxon>
        <taxon>Chordata</taxon>
        <taxon>Cephalochordata</taxon>
        <taxon>Leptocardii</taxon>
        <taxon>Amphioxiformes</taxon>
        <taxon>Branchiostomatidae</taxon>
        <taxon>Branchiostoma</taxon>
    </lineage>
</organism>
<feature type="transmembrane region" description="Helical" evidence="2">
    <location>
        <begin position="81"/>
        <end position="106"/>
    </location>
</feature>
<keyword evidence="2" id="KW-1133">Transmembrane helix</keyword>
<dbReference type="Gene3D" id="3.40.630.30">
    <property type="match status" value="1"/>
</dbReference>
<keyword evidence="1" id="KW-0808">Transferase</keyword>
<dbReference type="KEGG" id="bfo:118427483"/>
<reference evidence="4" key="1">
    <citation type="journal article" date="2020" name="Nat. Ecol. Evol.">
        <title>Deeply conserved synteny resolves early events in vertebrate evolution.</title>
        <authorList>
            <person name="Simakov O."/>
            <person name="Marletaz F."/>
            <person name="Yue J.X."/>
            <person name="O'Connell B."/>
            <person name="Jenkins J."/>
            <person name="Brandt A."/>
            <person name="Calef R."/>
            <person name="Tung C.H."/>
            <person name="Huang T.K."/>
            <person name="Schmutz J."/>
            <person name="Satoh N."/>
            <person name="Yu J.K."/>
            <person name="Putnam N.H."/>
            <person name="Green R.E."/>
            <person name="Rokhsar D.S."/>
        </authorList>
    </citation>
    <scope>NUCLEOTIDE SEQUENCE [LARGE SCALE GENOMIC DNA]</scope>
    <source>
        <strain evidence="4">S238N-H82</strain>
    </source>
</reference>
<feature type="domain" description="N-acetyltransferase" evidence="3">
    <location>
        <begin position="82"/>
        <end position="229"/>
    </location>
</feature>